<proteinExistence type="predicted"/>
<evidence type="ECO:0000313" key="3">
    <source>
        <dbReference type="Proteomes" id="UP000499080"/>
    </source>
</evidence>
<feature type="region of interest" description="Disordered" evidence="1">
    <location>
        <begin position="47"/>
        <end position="82"/>
    </location>
</feature>
<comment type="caution">
    <text evidence="2">The sequence shown here is derived from an EMBL/GenBank/DDBJ whole genome shotgun (WGS) entry which is preliminary data.</text>
</comment>
<organism evidence="2 3">
    <name type="scientific">Araneus ventricosus</name>
    <name type="common">Orbweaver spider</name>
    <name type="synonym">Epeira ventricosa</name>
    <dbReference type="NCBI Taxonomy" id="182803"/>
    <lineage>
        <taxon>Eukaryota</taxon>
        <taxon>Metazoa</taxon>
        <taxon>Ecdysozoa</taxon>
        <taxon>Arthropoda</taxon>
        <taxon>Chelicerata</taxon>
        <taxon>Arachnida</taxon>
        <taxon>Araneae</taxon>
        <taxon>Araneomorphae</taxon>
        <taxon>Entelegynae</taxon>
        <taxon>Araneoidea</taxon>
        <taxon>Araneidae</taxon>
        <taxon>Araneus</taxon>
    </lineage>
</organism>
<accession>A0A4Y2D359</accession>
<dbReference type="AlphaFoldDB" id="A0A4Y2D359"/>
<evidence type="ECO:0000313" key="2">
    <source>
        <dbReference type="EMBL" id="GBM11160.1"/>
    </source>
</evidence>
<name>A0A4Y2D359_ARAVE</name>
<dbReference type="EMBL" id="BGPR01088411">
    <property type="protein sequence ID" value="GBM11160.1"/>
    <property type="molecule type" value="Genomic_DNA"/>
</dbReference>
<feature type="compositionally biased region" description="Low complexity" evidence="1">
    <location>
        <begin position="67"/>
        <end position="82"/>
    </location>
</feature>
<gene>
    <name evidence="2" type="ORF">AVEN_273901_1</name>
</gene>
<evidence type="ECO:0000256" key="1">
    <source>
        <dbReference type="SAM" id="MobiDB-lite"/>
    </source>
</evidence>
<protein>
    <submittedName>
        <fullName evidence="2">Uncharacterized protein</fullName>
    </submittedName>
</protein>
<keyword evidence="3" id="KW-1185">Reference proteome</keyword>
<reference evidence="2 3" key="1">
    <citation type="journal article" date="2019" name="Sci. Rep.">
        <title>Orb-weaving spider Araneus ventricosus genome elucidates the spidroin gene catalogue.</title>
        <authorList>
            <person name="Kono N."/>
            <person name="Nakamura H."/>
            <person name="Ohtoshi R."/>
            <person name="Moran D.A.P."/>
            <person name="Shinohara A."/>
            <person name="Yoshida Y."/>
            <person name="Fujiwara M."/>
            <person name="Mori M."/>
            <person name="Tomita M."/>
            <person name="Arakawa K."/>
        </authorList>
    </citation>
    <scope>NUCLEOTIDE SEQUENCE [LARGE SCALE GENOMIC DNA]</scope>
</reference>
<sequence>MDLVVQTRVRWQGRHLGWHPLQTSAPQQREDVLAHYYDLTTTGPIRFGSSEKSVSDLEPSGPSRPCPLGHRGLHLGPGKDFS</sequence>
<dbReference type="Proteomes" id="UP000499080">
    <property type="component" value="Unassembled WGS sequence"/>
</dbReference>